<dbReference type="EMBL" id="UPHM01000155">
    <property type="protein sequence ID" value="VBA32439.1"/>
    <property type="molecule type" value="Genomic_DNA"/>
</dbReference>
<gene>
    <name evidence="1" type="ORF">LAUMK4_05763</name>
</gene>
<accession>A0ABY6RT18</accession>
<proteinExistence type="predicted"/>
<evidence type="ECO:0000313" key="1">
    <source>
        <dbReference type="EMBL" id="VBA32439.1"/>
    </source>
</evidence>
<reference evidence="1 2" key="1">
    <citation type="submission" date="2018-09" db="EMBL/GenBank/DDBJ databases">
        <authorList>
            <person name="Tagini F."/>
        </authorList>
    </citation>
    <scope>NUCLEOTIDE SEQUENCE [LARGE SCALE GENOMIC DNA]</scope>
    <source>
        <strain evidence="1 2">MK4</strain>
    </source>
</reference>
<comment type="caution">
    <text evidence="1">The sequence shown here is derived from an EMBL/GenBank/DDBJ whole genome shotgun (WGS) entry which is preliminary data.</text>
</comment>
<dbReference type="Proteomes" id="UP000271464">
    <property type="component" value="Unassembled WGS sequence"/>
</dbReference>
<name>A0ABY6RT18_9MYCO</name>
<protein>
    <submittedName>
        <fullName evidence="1">Uncharacterized protein</fullName>
    </submittedName>
</protein>
<keyword evidence="2" id="KW-1185">Reference proteome</keyword>
<organism evidence="1 2">
    <name type="scientific">Mycobacterium persicum</name>
    <dbReference type="NCBI Taxonomy" id="1487726"/>
    <lineage>
        <taxon>Bacteria</taxon>
        <taxon>Bacillati</taxon>
        <taxon>Actinomycetota</taxon>
        <taxon>Actinomycetes</taxon>
        <taxon>Mycobacteriales</taxon>
        <taxon>Mycobacteriaceae</taxon>
        <taxon>Mycobacterium</taxon>
    </lineage>
</organism>
<evidence type="ECO:0000313" key="2">
    <source>
        <dbReference type="Proteomes" id="UP000271464"/>
    </source>
</evidence>
<sequence length="308" mass="33800">MAAAKALARKLRRDSDVVGYASIEWAVGVFRSEAGGATECVVMSNEGFGYIPWGIFLPRTARNLASDTLVDSAFRGRWFGCSDAGEVMAEYAKLRASAGGSHLVALAVTADSSTGRPHGVEYVLCPREWEEGVHIRPILDDMHMHRLESLHPDLYGRIQRLSATPAQARELVENKLVVELAMQLMDKVDRAAAVQAPAELRQMWDALGTGDGINEKTWRGYKLAAATYYVMVSAARPQGSDVDEGRRAIYRSQWAAARAMELLRGWERRPPGPSVLADMIYAFAAQEDNFASMVEPKLRALENDAAAA</sequence>